<protein>
    <submittedName>
        <fullName evidence="1">Uncharacterized protein</fullName>
    </submittedName>
</protein>
<gene>
    <name evidence="1" type="ORF">L9F63_002444</name>
</gene>
<feature type="non-terminal residue" evidence="1">
    <location>
        <position position="1"/>
    </location>
</feature>
<keyword evidence="2" id="KW-1185">Reference proteome</keyword>
<reference evidence="1" key="1">
    <citation type="journal article" date="2023" name="IScience">
        <title>Live-bearing cockroach genome reveals convergent evolutionary mechanisms linked to viviparity in insects and beyond.</title>
        <authorList>
            <person name="Fouks B."/>
            <person name="Harrison M.C."/>
            <person name="Mikhailova A.A."/>
            <person name="Marchal E."/>
            <person name="English S."/>
            <person name="Carruthers M."/>
            <person name="Jennings E.C."/>
            <person name="Chiamaka E.L."/>
            <person name="Frigard R.A."/>
            <person name="Pippel M."/>
            <person name="Attardo G.M."/>
            <person name="Benoit J.B."/>
            <person name="Bornberg-Bauer E."/>
            <person name="Tobe S.S."/>
        </authorList>
    </citation>
    <scope>NUCLEOTIDE SEQUENCE</scope>
    <source>
        <strain evidence="1">Stay&amp;Tobe</strain>
    </source>
</reference>
<comment type="caution">
    <text evidence="1">The sequence shown here is derived from an EMBL/GenBank/DDBJ whole genome shotgun (WGS) entry which is preliminary data.</text>
</comment>
<feature type="non-terminal residue" evidence="1">
    <location>
        <position position="166"/>
    </location>
</feature>
<evidence type="ECO:0000313" key="2">
    <source>
        <dbReference type="Proteomes" id="UP001233999"/>
    </source>
</evidence>
<dbReference type="Proteomes" id="UP001233999">
    <property type="component" value="Unassembled WGS sequence"/>
</dbReference>
<organism evidence="1 2">
    <name type="scientific">Diploptera punctata</name>
    <name type="common">Pacific beetle cockroach</name>
    <dbReference type="NCBI Taxonomy" id="6984"/>
    <lineage>
        <taxon>Eukaryota</taxon>
        <taxon>Metazoa</taxon>
        <taxon>Ecdysozoa</taxon>
        <taxon>Arthropoda</taxon>
        <taxon>Hexapoda</taxon>
        <taxon>Insecta</taxon>
        <taxon>Pterygota</taxon>
        <taxon>Neoptera</taxon>
        <taxon>Polyneoptera</taxon>
        <taxon>Dictyoptera</taxon>
        <taxon>Blattodea</taxon>
        <taxon>Blaberoidea</taxon>
        <taxon>Blaberidae</taxon>
        <taxon>Diplopterinae</taxon>
        <taxon>Diploptera</taxon>
    </lineage>
</organism>
<sequence length="166" mass="19408">LLKSMFLLHVSIPKHMLVADPLPFAGHVRRAKYRIVTDVILITQAYSFMQIYRRLWNNRSLFFIQILAKIPVSYRAKIPDSYRWRVGIDCPCAGCAKKPDSQNTDDALHKLIMLYKFTNCPCTGVLKYWIVRNHTCLYFYTNVQMAHCSYCSCNTSLYFYTNVQMA</sequence>
<name>A0AAD8EDE4_DIPPU</name>
<accession>A0AAD8EDE4</accession>
<evidence type="ECO:0000313" key="1">
    <source>
        <dbReference type="EMBL" id="KAJ9585749.1"/>
    </source>
</evidence>
<proteinExistence type="predicted"/>
<dbReference type="AlphaFoldDB" id="A0AAD8EDE4"/>
<dbReference type="EMBL" id="JASPKZ010007250">
    <property type="protein sequence ID" value="KAJ9585749.1"/>
    <property type="molecule type" value="Genomic_DNA"/>
</dbReference>
<reference evidence="1" key="2">
    <citation type="submission" date="2023-05" db="EMBL/GenBank/DDBJ databases">
        <authorList>
            <person name="Fouks B."/>
        </authorList>
    </citation>
    <scope>NUCLEOTIDE SEQUENCE</scope>
    <source>
        <strain evidence="1">Stay&amp;Tobe</strain>
        <tissue evidence="1">Testes</tissue>
    </source>
</reference>